<dbReference type="Proteomes" id="UP000799778">
    <property type="component" value="Unassembled WGS sequence"/>
</dbReference>
<evidence type="ECO:0000313" key="2">
    <source>
        <dbReference type="Proteomes" id="UP000799778"/>
    </source>
</evidence>
<dbReference type="AlphaFoldDB" id="A0A6A5XEH0"/>
<dbReference type="GeneID" id="54280159"/>
<dbReference type="EMBL" id="ML978074">
    <property type="protein sequence ID" value="KAF2011605.1"/>
    <property type="molecule type" value="Genomic_DNA"/>
</dbReference>
<proteinExistence type="predicted"/>
<organism evidence="1 2">
    <name type="scientific">Aaosphaeria arxii CBS 175.79</name>
    <dbReference type="NCBI Taxonomy" id="1450172"/>
    <lineage>
        <taxon>Eukaryota</taxon>
        <taxon>Fungi</taxon>
        <taxon>Dikarya</taxon>
        <taxon>Ascomycota</taxon>
        <taxon>Pezizomycotina</taxon>
        <taxon>Dothideomycetes</taxon>
        <taxon>Pleosporomycetidae</taxon>
        <taxon>Pleosporales</taxon>
        <taxon>Pleosporales incertae sedis</taxon>
        <taxon>Aaosphaeria</taxon>
    </lineage>
</organism>
<name>A0A6A5XEH0_9PLEO</name>
<dbReference type="RefSeq" id="XP_033379944.1">
    <property type="nucleotide sequence ID" value="XM_033522762.1"/>
</dbReference>
<protein>
    <submittedName>
        <fullName evidence="1">Uncharacterized protein</fullName>
    </submittedName>
</protein>
<evidence type="ECO:0000313" key="1">
    <source>
        <dbReference type="EMBL" id="KAF2011605.1"/>
    </source>
</evidence>
<keyword evidence="2" id="KW-1185">Reference proteome</keyword>
<gene>
    <name evidence="1" type="ORF">BU24DRAFT_284596</name>
</gene>
<reference evidence="1" key="1">
    <citation type="journal article" date="2020" name="Stud. Mycol.">
        <title>101 Dothideomycetes genomes: a test case for predicting lifestyles and emergence of pathogens.</title>
        <authorList>
            <person name="Haridas S."/>
            <person name="Albert R."/>
            <person name="Binder M."/>
            <person name="Bloem J."/>
            <person name="Labutti K."/>
            <person name="Salamov A."/>
            <person name="Andreopoulos B."/>
            <person name="Baker S."/>
            <person name="Barry K."/>
            <person name="Bills G."/>
            <person name="Bluhm B."/>
            <person name="Cannon C."/>
            <person name="Castanera R."/>
            <person name="Culley D."/>
            <person name="Daum C."/>
            <person name="Ezra D."/>
            <person name="Gonzalez J."/>
            <person name="Henrissat B."/>
            <person name="Kuo A."/>
            <person name="Liang C."/>
            <person name="Lipzen A."/>
            <person name="Lutzoni F."/>
            <person name="Magnuson J."/>
            <person name="Mondo S."/>
            <person name="Nolan M."/>
            <person name="Ohm R."/>
            <person name="Pangilinan J."/>
            <person name="Park H.-J."/>
            <person name="Ramirez L."/>
            <person name="Alfaro M."/>
            <person name="Sun H."/>
            <person name="Tritt A."/>
            <person name="Yoshinaga Y."/>
            <person name="Zwiers L.-H."/>
            <person name="Turgeon B."/>
            <person name="Goodwin S."/>
            <person name="Spatafora J."/>
            <person name="Crous P."/>
            <person name="Grigoriev I."/>
        </authorList>
    </citation>
    <scope>NUCLEOTIDE SEQUENCE</scope>
    <source>
        <strain evidence="1">CBS 175.79</strain>
    </source>
</reference>
<sequence length="171" mass="19880">MHIARRNPVSTRSIDEVIHIWQGYLSGRIYKLLDRGSTTSPMGYSHTRIPSVERFNKVVPDDINDQTGSDLARLRTTWIQYLRYSRRRRGCFLAKPGNEPGWSIISIHLNCNNSSQISKPTSAFSRLDHRLNAILVEQLQRFIILKCIKHHTTISENARLYPRPMNRPQLE</sequence>
<accession>A0A6A5XEH0</accession>